<name>A0A2A4I4B4_9SPHN</name>
<dbReference type="InterPro" id="IPR000182">
    <property type="entry name" value="GNAT_dom"/>
</dbReference>
<comment type="caution">
    <text evidence="4">The sequence shown here is derived from an EMBL/GenBank/DDBJ whole genome shotgun (WGS) entry which is preliminary data.</text>
</comment>
<dbReference type="EMBL" id="NWVD01000001">
    <property type="protein sequence ID" value="PCG10758.1"/>
    <property type="molecule type" value="Genomic_DNA"/>
</dbReference>
<dbReference type="PROSITE" id="PS51186">
    <property type="entry name" value="GNAT"/>
    <property type="match status" value="1"/>
</dbReference>
<gene>
    <name evidence="4" type="ORF">COA17_05130</name>
</gene>
<dbReference type="RefSeq" id="WP_096610514.1">
    <property type="nucleotide sequence ID" value="NZ_NWVD01000001.1"/>
</dbReference>
<organism evidence="4 5">
    <name type="scientific">Sphingomonas ginsenosidimutans</name>
    <dbReference type="NCBI Taxonomy" id="862134"/>
    <lineage>
        <taxon>Bacteria</taxon>
        <taxon>Pseudomonadati</taxon>
        <taxon>Pseudomonadota</taxon>
        <taxon>Alphaproteobacteria</taxon>
        <taxon>Sphingomonadales</taxon>
        <taxon>Sphingomonadaceae</taxon>
        <taxon>Sphingomonas</taxon>
    </lineage>
</organism>
<reference evidence="4 5" key="1">
    <citation type="submission" date="2017-09" db="EMBL/GenBank/DDBJ databases">
        <title>Sphingomonas ginsenosidimutans KACC 14949, whole genome shotgun sequence.</title>
        <authorList>
            <person name="Feng G."/>
            <person name="Zhu H."/>
        </authorList>
    </citation>
    <scope>NUCLEOTIDE SEQUENCE [LARGE SCALE GENOMIC DNA]</scope>
    <source>
        <strain evidence="4 5">KACC 14949</strain>
    </source>
</reference>
<evidence type="ECO:0000256" key="2">
    <source>
        <dbReference type="ARBA" id="ARBA00023315"/>
    </source>
</evidence>
<sequence length="152" mass="16460">MKTRAASADDAAEMGRVLREIIDHNGRQRPSDVDFVMGRYIADPTSIQCTVAIDEAGNVVGFQSLKKAVAGNPYDTPEGWGIVGTHISPKVHRQGVGKLLFAATREAALQAGLEKIDAYIGADNSSGLRYYDAMGFRTYRTPEGIVQKVCDL</sequence>
<dbReference type="CDD" id="cd04301">
    <property type="entry name" value="NAT_SF"/>
    <property type="match status" value="1"/>
</dbReference>
<dbReference type="PANTHER" id="PTHR43877:SF1">
    <property type="entry name" value="ACETYLTRANSFERASE"/>
    <property type="match status" value="1"/>
</dbReference>
<proteinExistence type="predicted"/>
<evidence type="ECO:0000313" key="5">
    <source>
        <dbReference type="Proteomes" id="UP000218784"/>
    </source>
</evidence>
<dbReference type="SUPFAM" id="SSF55729">
    <property type="entry name" value="Acyl-CoA N-acyltransferases (Nat)"/>
    <property type="match status" value="1"/>
</dbReference>
<dbReference type="Proteomes" id="UP000218784">
    <property type="component" value="Unassembled WGS sequence"/>
</dbReference>
<keyword evidence="2" id="KW-0012">Acyltransferase</keyword>
<feature type="domain" description="N-acetyltransferase" evidence="3">
    <location>
        <begin position="1"/>
        <end position="152"/>
    </location>
</feature>
<dbReference type="Pfam" id="PF00583">
    <property type="entry name" value="Acetyltransf_1"/>
    <property type="match status" value="1"/>
</dbReference>
<accession>A0A2A4I4B4</accession>
<keyword evidence="1 4" id="KW-0808">Transferase</keyword>
<evidence type="ECO:0000259" key="3">
    <source>
        <dbReference type="PROSITE" id="PS51186"/>
    </source>
</evidence>
<evidence type="ECO:0000313" key="4">
    <source>
        <dbReference type="EMBL" id="PCG10758.1"/>
    </source>
</evidence>
<dbReference type="AlphaFoldDB" id="A0A2A4I4B4"/>
<dbReference type="InterPro" id="IPR050832">
    <property type="entry name" value="Bact_Acetyltransf"/>
</dbReference>
<dbReference type="GO" id="GO:0016747">
    <property type="term" value="F:acyltransferase activity, transferring groups other than amino-acyl groups"/>
    <property type="evidence" value="ECO:0007669"/>
    <property type="project" value="InterPro"/>
</dbReference>
<keyword evidence="5" id="KW-1185">Reference proteome</keyword>
<evidence type="ECO:0000256" key="1">
    <source>
        <dbReference type="ARBA" id="ARBA00022679"/>
    </source>
</evidence>
<dbReference type="PANTHER" id="PTHR43877">
    <property type="entry name" value="AMINOALKYLPHOSPHONATE N-ACETYLTRANSFERASE-RELATED-RELATED"/>
    <property type="match status" value="1"/>
</dbReference>
<protein>
    <submittedName>
        <fullName evidence="4">GNAT family N-acetyltransferase</fullName>
    </submittedName>
</protein>
<dbReference type="Gene3D" id="3.40.630.30">
    <property type="match status" value="1"/>
</dbReference>
<dbReference type="InterPro" id="IPR016181">
    <property type="entry name" value="Acyl_CoA_acyltransferase"/>
</dbReference>